<dbReference type="AlphaFoldDB" id="A0AAU9JGP7"/>
<accession>A0AAU9JGP7</accession>
<reference evidence="3" key="1">
    <citation type="submission" date="2021-09" db="EMBL/GenBank/DDBJ databases">
        <authorList>
            <consortium name="AG Swart"/>
            <person name="Singh M."/>
            <person name="Singh A."/>
            <person name="Seah K."/>
            <person name="Emmerich C."/>
        </authorList>
    </citation>
    <scope>NUCLEOTIDE SEQUENCE</scope>
    <source>
        <strain evidence="3">ATCC30299</strain>
    </source>
</reference>
<dbReference type="InterPro" id="IPR036339">
    <property type="entry name" value="PUB-like_dom_sf"/>
</dbReference>
<comment type="caution">
    <text evidence="3">The sequence shown here is derived from an EMBL/GenBank/DDBJ whole genome shotgun (WGS) entry which is preliminary data.</text>
</comment>
<organism evidence="3 4">
    <name type="scientific">Blepharisma stoltei</name>
    <dbReference type="NCBI Taxonomy" id="1481888"/>
    <lineage>
        <taxon>Eukaryota</taxon>
        <taxon>Sar</taxon>
        <taxon>Alveolata</taxon>
        <taxon>Ciliophora</taxon>
        <taxon>Postciliodesmatophora</taxon>
        <taxon>Heterotrichea</taxon>
        <taxon>Heterotrichida</taxon>
        <taxon>Blepharismidae</taxon>
        <taxon>Blepharisma</taxon>
    </lineage>
</organism>
<proteinExistence type="predicted"/>
<evidence type="ECO:0000259" key="1">
    <source>
        <dbReference type="Pfam" id="PF00188"/>
    </source>
</evidence>
<keyword evidence="4" id="KW-1185">Reference proteome</keyword>
<dbReference type="InterPro" id="IPR018997">
    <property type="entry name" value="PUB_domain"/>
</dbReference>
<dbReference type="Pfam" id="PF00188">
    <property type="entry name" value="CAP"/>
    <property type="match status" value="1"/>
</dbReference>
<evidence type="ECO:0000259" key="2">
    <source>
        <dbReference type="Pfam" id="PF09409"/>
    </source>
</evidence>
<dbReference type="Pfam" id="PF09409">
    <property type="entry name" value="PUB"/>
    <property type="match status" value="1"/>
</dbReference>
<dbReference type="Gene3D" id="1.20.58.2190">
    <property type="match status" value="1"/>
</dbReference>
<evidence type="ECO:0000313" key="3">
    <source>
        <dbReference type="EMBL" id="CAG9324843.1"/>
    </source>
</evidence>
<gene>
    <name evidence="3" type="ORF">BSTOLATCC_MIC36620</name>
</gene>
<dbReference type="CDD" id="cd05379">
    <property type="entry name" value="CAP_bacterial"/>
    <property type="match status" value="1"/>
</dbReference>
<dbReference type="SUPFAM" id="SSF143503">
    <property type="entry name" value="PUG domain-like"/>
    <property type="match status" value="1"/>
</dbReference>
<sequence length="389" mass="44329">MADHIQILAKAFPTLTASEINDINFMYPTLEEKQQACANLAVNKVIQEEHISQAPAEASMDYHETIQDILTEILRSDCGTSYNQAISVIKTILENIKRDPNNDKYKRIRLNNPKFHSSLGQYETGVVLLEILGFRKEIDGEEVLLMQEYNEEYIKYALGIISRINPAPPQPPVSQNRNEFLAKIHEDRAKQPFTYVRPNRNLNMPNDTTLQLQEYRRQKKGAYFHERPARVMTLADLNRQAPSAPYHNSPQPHYDSLSSFDNPRNIAIRAFQLSNEFRKSQGLCELVWDEGLMEIGKVHSTNMGDGRVAFGHDGFNARFRQFPIPYVRSGAENVAMSHGMGDPAKVAVDGWINSPGHRKNLLGHFNYMGIGVYQNQKGAWYFTQLFAGI</sequence>
<dbReference type="SUPFAM" id="SSF55797">
    <property type="entry name" value="PR-1-like"/>
    <property type="match status" value="1"/>
</dbReference>
<dbReference type="SMART" id="SM00580">
    <property type="entry name" value="PUG"/>
    <property type="match status" value="1"/>
</dbReference>
<evidence type="ECO:0000313" key="4">
    <source>
        <dbReference type="Proteomes" id="UP001162131"/>
    </source>
</evidence>
<dbReference type="InterPro" id="IPR014044">
    <property type="entry name" value="CAP_dom"/>
</dbReference>
<dbReference type="InterPro" id="IPR035940">
    <property type="entry name" value="CAP_sf"/>
</dbReference>
<evidence type="ECO:0008006" key="5">
    <source>
        <dbReference type="Google" id="ProtNLM"/>
    </source>
</evidence>
<feature type="domain" description="SCP" evidence="1">
    <location>
        <begin position="273"/>
        <end position="386"/>
    </location>
</feature>
<feature type="domain" description="PUB" evidence="2">
    <location>
        <begin position="82"/>
        <end position="151"/>
    </location>
</feature>
<dbReference type="Proteomes" id="UP001162131">
    <property type="component" value="Unassembled WGS sequence"/>
</dbReference>
<protein>
    <recommendedName>
        <fullName evidence="5">SCP domain-containing protein</fullName>
    </recommendedName>
</protein>
<dbReference type="PANTHER" id="PTHR31157:SF30">
    <property type="entry name" value="SCP DOMAIN-CONTAINING PROTEIN"/>
    <property type="match status" value="1"/>
</dbReference>
<dbReference type="CDD" id="cd09212">
    <property type="entry name" value="PUB"/>
    <property type="match status" value="1"/>
</dbReference>
<dbReference type="Gene3D" id="3.40.33.10">
    <property type="entry name" value="CAP"/>
    <property type="match status" value="1"/>
</dbReference>
<dbReference type="EMBL" id="CAJZBQ010000036">
    <property type="protein sequence ID" value="CAG9324843.1"/>
    <property type="molecule type" value="Genomic_DNA"/>
</dbReference>
<name>A0AAU9JGP7_9CILI</name>
<dbReference type="PANTHER" id="PTHR31157">
    <property type="entry name" value="SCP DOMAIN-CONTAINING PROTEIN"/>
    <property type="match status" value="1"/>
</dbReference>